<dbReference type="AlphaFoldDB" id="A0A953NAJ7"/>
<dbReference type="InterPro" id="IPR018588">
    <property type="entry name" value="Dihaem_cytochrome-c"/>
</dbReference>
<keyword evidence="3" id="KW-1185">Reference proteome</keyword>
<gene>
    <name evidence="2" type="ORF">KZZ10_12925</name>
</gene>
<dbReference type="RefSeq" id="WP_259661946.1">
    <property type="nucleotide sequence ID" value="NZ_JAHXRI010000010.1"/>
</dbReference>
<evidence type="ECO:0000313" key="2">
    <source>
        <dbReference type="EMBL" id="MBZ1351550.1"/>
    </source>
</evidence>
<protein>
    <submittedName>
        <fullName evidence="2">Diheme cytochrome c</fullName>
    </submittedName>
</protein>
<proteinExistence type="predicted"/>
<organism evidence="2 3">
    <name type="scientific">Zwartia hollandica</name>
    <dbReference type="NCBI Taxonomy" id="324606"/>
    <lineage>
        <taxon>Bacteria</taxon>
        <taxon>Pseudomonadati</taxon>
        <taxon>Pseudomonadota</taxon>
        <taxon>Betaproteobacteria</taxon>
        <taxon>Burkholderiales</taxon>
        <taxon>Alcaligenaceae</taxon>
        <taxon>Zwartia</taxon>
    </lineage>
</organism>
<sequence length="159" mass="17617">MKNTITSLGLAILFAASLGGTMVKAAGSKDLLPPTISEKYRTECASCHLAYPPALLPVASWRRLLSHLDNHYGVDASLEPAEVLEISKWLEPLAGIYKKVREEPAEDRITKAAWFVREHRKIDAEVWLRPSVKSASNCAACHTTADEGNYNDKFVRIPK</sequence>
<dbReference type="Proteomes" id="UP000739565">
    <property type="component" value="Unassembled WGS sequence"/>
</dbReference>
<reference evidence="2" key="1">
    <citation type="submission" date="2021-07" db="EMBL/GenBank/DDBJ databases">
        <title>New genus and species of the family Alcaligenaceae.</title>
        <authorList>
            <person name="Hahn M.W."/>
        </authorList>
    </citation>
    <scope>NUCLEOTIDE SEQUENCE</scope>
    <source>
        <strain evidence="2">LF4-65</strain>
    </source>
</reference>
<feature type="signal peptide" evidence="1">
    <location>
        <begin position="1"/>
        <end position="25"/>
    </location>
</feature>
<keyword evidence="1" id="KW-0732">Signal</keyword>
<accession>A0A953NAJ7</accession>
<name>A0A953NAJ7_9BURK</name>
<evidence type="ECO:0000256" key="1">
    <source>
        <dbReference type="SAM" id="SignalP"/>
    </source>
</evidence>
<dbReference type="Pfam" id="PF09626">
    <property type="entry name" value="DHC"/>
    <property type="match status" value="1"/>
</dbReference>
<comment type="caution">
    <text evidence="2">The sequence shown here is derived from an EMBL/GenBank/DDBJ whole genome shotgun (WGS) entry which is preliminary data.</text>
</comment>
<feature type="chain" id="PRO_5037866988" evidence="1">
    <location>
        <begin position="26"/>
        <end position="159"/>
    </location>
</feature>
<dbReference type="EMBL" id="JAHXRI010000010">
    <property type="protein sequence ID" value="MBZ1351550.1"/>
    <property type="molecule type" value="Genomic_DNA"/>
</dbReference>
<evidence type="ECO:0000313" key="3">
    <source>
        <dbReference type="Proteomes" id="UP000739565"/>
    </source>
</evidence>